<keyword evidence="6 11" id="KW-0732">Signal</keyword>
<feature type="signal peptide" evidence="11">
    <location>
        <begin position="1"/>
        <end position="23"/>
    </location>
</feature>
<dbReference type="SMART" id="SM00321">
    <property type="entry name" value="WSC"/>
    <property type="match status" value="1"/>
</dbReference>
<keyword evidence="5" id="KW-0336">GPI-anchor</keyword>
<keyword evidence="9" id="KW-0449">Lipoprotein</keyword>
<keyword evidence="5" id="KW-0472">Membrane</keyword>
<feature type="non-terminal residue" evidence="14">
    <location>
        <position position="202"/>
    </location>
</feature>
<evidence type="ECO:0000256" key="3">
    <source>
        <dbReference type="ARBA" id="ARBA00010031"/>
    </source>
</evidence>
<evidence type="ECO:0000256" key="6">
    <source>
        <dbReference type="ARBA" id="ARBA00022729"/>
    </source>
</evidence>
<comment type="caution">
    <text evidence="10">Lacks conserved residue(s) required for the propagation of feature annotation.</text>
</comment>
<organism evidence="14 15">
    <name type="scientific">Aureobasidium mustum</name>
    <dbReference type="NCBI Taxonomy" id="2773714"/>
    <lineage>
        <taxon>Eukaryota</taxon>
        <taxon>Fungi</taxon>
        <taxon>Dikarya</taxon>
        <taxon>Ascomycota</taxon>
        <taxon>Pezizomycotina</taxon>
        <taxon>Dothideomycetes</taxon>
        <taxon>Dothideomycetidae</taxon>
        <taxon>Dothideales</taxon>
        <taxon>Saccotheciaceae</taxon>
        <taxon>Aureobasidium</taxon>
    </lineage>
</organism>
<keyword evidence="10" id="KW-0479">Metal-binding</keyword>
<dbReference type="AlphaFoldDB" id="A0A9N8JJU3"/>
<dbReference type="GO" id="GO:0046872">
    <property type="term" value="F:metal ion binding"/>
    <property type="evidence" value="ECO:0007669"/>
    <property type="project" value="UniProtKB-UniRule"/>
</dbReference>
<dbReference type="PROSITE" id="PS52012">
    <property type="entry name" value="CFEM"/>
    <property type="match status" value="1"/>
</dbReference>
<evidence type="ECO:0000256" key="10">
    <source>
        <dbReference type="PROSITE-ProRule" id="PRU01356"/>
    </source>
</evidence>
<evidence type="ECO:0000256" key="1">
    <source>
        <dbReference type="ARBA" id="ARBA00004589"/>
    </source>
</evidence>
<protein>
    <recommendedName>
        <fullName evidence="16">Extracellular membrane protein CFEM domain-containing protein</fullName>
    </recommendedName>
</protein>
<keyword evidence="8 10" id="KW-1015">Disulfide bond</keyword>
<dbReference type="Proteomes" id="UP000714618">
    <property type="component" value="Unassembled WGS sequence"/>
</dbReference>
<evidence type="ECO:0000259" key="12">
    <source>
        <dbReference type="PROSITE" id="PS51212"/>
    </source>
</evidence>
<evidence type="ECO:0000256" key="4">
    <source>
        <dbReference type="ARBA" id="ARBA00022525"/>
    </source>
</evidence>
<keyword evidence="4" id="KW-0964">Secreted</keyword>
<evidence type="ECO:0000256" key="11">
    <source>
        <dbReference type="SAM" id="SignalP"/>
    </source>
</evidence>
<feature type="chain" id="PRO_5040177638" description="Extracellular membrane protein CFEM domain-containing protein" evidence="11">
    <location>
        <begin position="24"/>
        <end position="202"/>
    </location>
</feature>
<dbReference type="InterPro" id="IPR008427">
    <property type="entry name" value="Extracellular_membr_CFEM_dom"/>
</dbReference>
<keyword evidence="10" id="KW-0408">Iron</keyword>
<proteinExistence type="inferred from homology"/>
<dbReference type="InterPro" id="IPR051589">
    <property type="entry name" value="Sialate-O-sulfotransferase"/>
</dbReference>
<dbReference type="InterPro" id="IPR002889">
    <property type="entry name" value="WSC_carb-bd"/>
</dbReference>
<keyword evidence="7" id="KW-0677">Repeat</keyword>
<feature type="domain" description="WSC" evidence="12">
    <location>
        <begin position="124"/>
        <end position="202"/>
    </location>
</feature>
<comment type="similarity">
    <text evidence="3">Belongs to the RBT5 family.</text>
</comment>
<sequence length="202" mass="21033">MQQALTLFFGFTALTSCLGAAAALTPVARATTTVPASLSQALSINVAQVPACASLPAECSGDPQCICSHPEFMNDMACCVASSCSSADLILTQQFSGQLCGFVGEALPATPTCTNTVKPIANPNWGYVGCYSEATNYNRALNSTYYIDSNNMSPPACQSFCKARGLKYAGLEYGQECWACTGDSSKMCGGSATLNIYKSPSA</sequence>
<dbReference type="GO" id="GO:0005576">
    <property type="term" value="C:extracellular region"/>
    <property type="evidence" value="ECO:0007669"/>
    <property type="project" value="UniProtKB-SubCell"/>
</dbReference>
<evidence type="ECO:0000256" key="8">
    <source>
        <dbReference type="ARBA" id="ARBA00023157"/>
    </source>
</evidence>
<keyword evidence="15" id="KW-1185">Reference proteome</keyword>
<evidence type="ECO:0000256" key="7">
    <source>
        <dbReference type="ARBA" id="ARBA00022737"/>
    </source>
</evidence>
<evidence type="ECO:0000259" key="13">
    <source>
        <dbReference type="PROSITE" id="PS52012"/>
    </source>
</evidence>
<dbReference type="EMBL" id="CAIJEO010000002">
    <property type="protein sequence ID" value="CAD0086950.1"/>
    <property type="molecule type" value="Genomic_DNA"/>
</dbReference>
<evidence type="ECO:0008006" key="16">
    <source>
        <dbReference type="Google" id="ProtNLM"/>
    </source>
</evidence>
<evidence type="ECO:0000313" key="14">
    <source>
        <dbReference type="EMBL" id="CAD0086950.1"/>
    </source>
</evidence>
<feature type="binding site" description="axial binding residue" evidence="10">
    <location>
        <position position="62"/>
    </location>
    <ligand>
        <name>heme</name>
        <dbReference type="ChEBI" id="CHEBI:30413"/>
    </ligand>
    <ligandPart>
        <name>Fe</name>
        <dbReference type="ChEBI" id="CHEBI:18248"/>
    </ligandPart>
</feature>
<comment type="subcellular location">
    <subcellularLocation>
        <location evidence="1">Membrane</location>
        <topology evidence="1">Lipid-anchor</topology>
        <topology evidence="1">GPI-anchor</topology>
    </subcellularLocation>
    <subcellularLocation>
        <location evidence="2">Secreted</location>
    </subcellularLocation>
</comment>
<keyword evidence="10" id="KW-0349">Heme</keyword>
<evidence type="ECO:0000313" key="15">
    <source>
        <dbReference type="Proteomes" id="UP000714618"/>
    </source>
</evidence>
<keyword evidence="5" id="KW-0325">Glycoprotein</keyword>
<evidence type="ECO:0000256" key="9">
    <source>
        <dbReference type="ARBA" id="ARBA00023288"/>
    </source>
</evidence>
<reference evidence="14" key="1">
    <citation type="submission" date="2020-06" db="EMBL/GenBank/DDBJ databases">
        <authorList>
            <person name="Onetto C."/>
        </authorList>
    </citation>
    <scope>NUCLEOTIDE SEQUENCE</scope>
</reference>
<name>A0A9N8JJU3_9PEZI</name>
<evidence type="ECO:0000256" key="5">
    <source>
        <dbReference type="ARBA" id="ARBA00022622"/>
    </source>
</evidence>
<dbReference type="GO" id="GO:0098552">
    <property type="term" value="C:side of membrane"/>
    <property type="evidence" value="ECO:0007669"/>
    <property type="project" value="UniProtKB-KW"/>
</dbReference>
<dbReference type="Pfam" id="PF01822">
    <property type="entry name" value="WSC"/>
    <property type="match status" value="1"/>
</dbReference>
<dbReference type="PROSITE" id="PS51212">
    <property type="entry name" value="WSC"/>
    <property type="match status" value="1"/>
</dbReference>
<dbReference type="OrthoDB" id="2019572at2759"/>
<feature type="domain" description="CFEM" evidence="13">
    <location>
        <begin position="9"/>
        <end position="127"/>
    </location>
</feature>
<accession>A0A9N8JJU3</accession>
<feature type="disulfide bond" evidence="10">
    <location>
        <begin position="67"/>
        <end position="100"/>
    </location>
</feature>
<dbReference type="PANTHER" id="PTHR45964:SF5">
    <property type="entry name" value="WSCD FAMILY MEMBER CG9164"/>
    <property type="match status" value="1"/>
</dbReference>
<evidence type="ECO:0000256" key="2">
    <source>
        <dbReference type="ARBA" id="ARBA00004613"/>
    </source>
</evidence>
<dbReference type="PANTHER" id="PTHR45964">
    <property type="entry name" value="WSCD FAMILY MEMBER CG9164"/>
    <property type="match status" value="1"/>
</dbReference>
<gene>
    <name evidence="14" type="ORF">AWRI4233_LOCUS1141</name>
</gene>
<comment type="caution">
    <text evidence="14">The sequence shown here is derived from an EMBL/GenBank/DDBJ whole genome shotgun (WGS) entry which is preliminary data.</text>
</comment>